<evidence type="ECO:0000256" key="1">
    <source>
        <dbReference type="SAM" id="MobiDB-lite"/>
    </source>
</evidence>
<accession>A0A927MGD1</accession>
<proteinExistence type="predicted"/>
<gene>
    <name evidence="2" type="ORF">H4W31_008229</name>
</gene>
<evidence type="ECO:0000313" key="2">
    <source>
        <dbReference type="EMBL" id="MBE1492591.1"/>
    </source>
</evidence>
<feature type="region of interest" description="Disordered" evidence="1">
    <location>
        <begin position="1"/>
        <end position="46"/>
    </location>
</feature>
<comment type="caution">
    <text evidence="2">The sequence shown here is derived from an EMBL/GenBank/DDBJ whole genome shotgun (WGS) entry which is preliminary data.</text>
</comment>
<organism evidence="2 3">
    <name type="scientific">Plantactinospora soyae</name>
    <dbReference type="NCBI Taxonomy" id="1544732"/>
    <lineage>
        <taxon>Bacteria</taxon>
        <taxon>Bacillati</taxon>
        <taxon>Actinomycetota</taxon>
        <taxon>Actinomycetes</taxon>
        <taxon>Micromonosporales</taxon>
        <taxon>Micromonosporaceae</taxon>
        <taxon>Plantactinospora</taxon>
    </lineage>
</organism>
<dbReference type="RefSeq" id="WP_192771472.1">
    <property type="nucleotide sequence ID" value="NZ_JADBEB010000001.1"/>
</dbReference>
<protein>
    <submittedName>
        <fullName evidence="2">Uncharacterized protein</fullName>
    </submittedName>
</protein>
<dbReference type="Proteomes" id="UP000649753">
    <property type="component" value="Unassembled WGS sequence"/>
</dbReference>
<dbReference type="AlphaFoldDB" id="A0A927MGD1"/>
<name>A0A927MGD1_9ACTN</name>
<sequence>MARQEKKQGQQNSAASRNEMAGMDLHSMRERAHSMGIDGSSKMSEDQLRKAMMMINKGTDPMMAKQEAKGNM</sequence>
<evidence type="ECO:0000313" key="3">
    <source>
        <dbReference type="Proteomes" id="UP000649753"/>
    </source>
</evidence>
<dbReference type="EMBL" id="JADBEB010000001">
    <property type="protein sequence ID" value="MBE1492591.1"/>
    <property type="molecule type" value="Genomic_DNA"/>
</dbReference>
<reference evidence="2" key="1">
    <citation type="submission" date="2020-10" db="EMBL/GenBank/DDBJ databases">
        <title>Sequencing the genomes of 1000 actinobacteria strains.</title>
        <authorList>
            <person name="Klenk H.-P."/>
        </authorList>
    </citation>
    <scope>NUCLEOTIDE SEQUENCE</scope>
    <source>
        <strain evidence="2">DSM 46832</strain>
    </source>
</reference>
<keyword evidence="3" id="KW-1185">Reference proteome</keyword>